<keyword evidence="3" id="KW-1185">Reference proteome</keyword>
<dbReference type="EMBL" id="SMLD01000111">
    <property type="protein sequence ID" value="TDE39947.1"/>
    <property type="molecule type" value="Genomic_DNA"/>
</dbReference>
<proteinExistence type="predicted"/>
<keyword evidence="1" id="KW-1133">Transmembrane helix</keyword>
<name>A0A4R5EYT9_9ACTN</name>
<evidence type="ECO:0000313" key="3">
    <source>
        <dbReference type="Proteomes" id="UP000295136"/>
    </source>
</evidence>
<comment type="caution">
    <text evidence="2">The sequence shown here is derived from an EMBL/GenBank/DDBJ whole genome shotgun (WGS) entry which is preliminary data.</text>
</comment>
<dbReference type="RefSeq" id="WP_132636282.1">
    <property type="nucleotide sequence ID" value="NZ_SMLD01000111.1"/>
</dbReference>
<organism evidence="2 3">
    <name type="scientific">Nonomuraea mesophila</name>
    <dbReference type="NCBI Taxonomy" id="2530382"/>
    <lineage>
        <taxon>Bacteria</taxon>
        <taxon>Bacillati</taxon>
        <taxon>Actinomycetota</taxon>
        <taxon>Actinomycetes</taxon>
        <taxon>Streptosporangiales</taxon>
        <taxon>Streptosporangiaceae</taxon>
        <taxon>Nonomuraea</taxon>
    </lineage>
</organism>
<reference evidence="2 3" key="1">
    <citation type="submission" date="2019-03" db="EMBL/GenBank/DDBJ databases">
        <title>Draft genome sequences of novel Actinobacteria.</title>
        <authorList>
            <person name="Sahin N."/>
            <person name="Ay H."/>
            <person name="Saygin H."/>
        </authorList>
    </citation>
    <scope>NUCLEOTIDE SEQUENCE [LARGE SCALE GENOMIC DNA]</scope>
    <source>
        <strain evidence="2 3">6K102</strain>
    </source>
</reference>
<feature type="transmembrane region" description="Helical" evidence="1">
    <location>
        <begin position="34"/>
        <end position="52"/>
    </location>
</feature>
<keyword evidence="1" id="KW-0812">Transmembrane</keyword>
<gene>
    <name evidence="2" type="ORF">E1295_32235</name>
</gene>
<protein>
    <submittedName>
        <fullName evidence="2">Uncharacterized protein</fullName>
    </submittedName>
</protein>
<accession>A0A4R5EYT9</accession>
<evidence type="ECO:0000313" key="2">
    <source>
        <dbReference type="EMBL" id="TDE39947.1"/>
    </source>
</evidence>
<dbReference type="AlphaFoldDB" id="A0A4R5EYT9"/>
<feature type="transmembrane region" description="Helical" evidence="1">
    <location>
        <begin position="12"/>
        <end position="28"/>
    </location>
</feature>
<sequence length="80" mass="9424">MRSMLLTSTTTALWVVNVLYVIAIRIAIMEPWPASQRLLLGITIAVTIAWLLHRNCLEYRIGYRHGRHDQRQREYAHIDH</sequence>
<evidence type="ECO:0000256" key="1">
    <source>
        <dbReference type="SAM" id="Phobius"/>
    </source>
</evidence>
<dbReference type="Proteomes" id="UP000295136">
    <property type="component" value="Unassembled WGS sequence"/>
</dbReference>
<keyword evidence="1" id="KW-0472">Membrane</keyword>